<reference evidence="2" key="1">
    <citation type="submission" date="2021-12" db="EMBL/GenBank/DDBJ databases">
        <title>Discovery of the Pendulisporaceae a myxobacterial family with distinct sporulation behavior and unique specialized metabolism.</title>
        <authorList>
            <person name="Garcia R."/>
            <person name="Popoff A."/>
            <person name="Bader C.D."/>
            <person name="Loehr J."/>
            <person name="Walesch S."/>
            <person name="Walt C."/>
            <person name="Boldt J."/>
            <person name="Bunk B."/>
            <person name="Haeckl F.J.F.P.J."/>
            <person name="Gunesch A.P."/>
            <person name="Birkelbach J."/>
            <person name="Nuebel U."/>
            <person name="Pietschmann T."/>
            <person name="Bach T."/>
            <person name="Mueller R."/>
        </authorList>
    </citation>
    <scope>NUCLEOTIDE SEQUENCE</scope>
    <source>
        <strain evidence="2">MSr11367</strain>
    </source>
</reference>
<feature type="signal peptide" evidence="1">
    <location>
        <begin position="1"/>
        <end position="23"/>
    </location>
</feature>
<evidence type="ECO:0008006" key="4">
    <source>
        <dbReference type="Google" id="ProtNLM"/>
    </source>
</evidence>
<evidence type="ECO:0000313" key="2">
    <source>
        <dbReference type="EMBL" id="WXB00473.1"/>
    </source>
</evidence>
<accession>A0ABZ2KP84</accession>
<feature type="chain" id="PRO_5045309417" description="DUF1554 domain-containing protein" evidence="1">
    <location>
        <begin position="24"/>
        <end position="337"/>
    </location>
</feature>
<protein>
    <recommendedName>
        <fullName evidence="4">DUF1554 domain-containing protein</fullName>
    </recommendedName>
</protein>
<proteinExistence type="predicted"/>
<dbReference type="EMBL" id="CP089983">
    <property type="protein sequence ID" value="WXB00473.1"/>
    <property type="molecule type" value="Genomic_DNA"/>
</dbReference>
<name>A0ABZ2KP84_9BACT</name>
<dbReference type="InterPro" id="IPR016186">
    <property type="entry name" value="C-type_lectin-like/link_sf"/>
</dbReference>
<organism evidence="2 3">
    <name type="scientific">Pendulispora rubella</name>
    <dbReference type="NCBI Taxonomy" id="2741070"/>
    <lineage>
        <taxon>Bacteria</taxon>
        <taxon>Pseudomonadati</taxon>
        <taxon>Myxococcota</taxon>
        <taxon>Myxococcia</taxon>
        <taxon>Myxococcales</taxon>
        <taxon>Sorangiineae</taxon>
        <taxon>Pendulisporaceae</taxon>
        <taxon>Pendulispora</taxon>
    </lineage>
</organism>
<dbReference type="Proteomes" id="UP001374803">
    <property type="component" value="Chromosome"/>
</dbReference>
<dbReference type="InterPro" id="IPR016187">
    <property type="entry name" value="CTDL_fold"/>
</dbReference>
<sequence length="337" mass="35728">MPNVHRIPLVFATLFAIAFTASACASNDASATNGTDIHDSGKTDSAAVSPTEACTAYVRCTSNTSPADLGVIVDAYGDHGSCWQQNDTSVCSQGCLLGLRQARAAVPDEPTCKTCFSDAECEWPGKPSCDTTAGLCVPCSGGPGTCGTGNPPLPDAKYVFVTSKTFDGNLGGLDGADAKCQQLAAAAKRPLPGTYRAWLSINDTFSGGTKSSPLYRFPHGDVPYVRTDGTVIAKNWDALVSGRLEATIHWDENGNALELAPYNTGVWTNTNSSGAAYRDSQIMSDCRGWKSNEAPGPTGSYPTVRGWSSTYTEKDYDWTQGVENSCAVSLRLYCFRQ</sequence>
<gene>
    <name evidence="2" type="ORF">LVJ94_26560</name>
</gene>
<dbReference type="SUPFAM" id="SSF56436">
    <property type="entry name" value="C-type lectin-like"/>
    <property type="match status" value="1"/>
</dbReference>
<dbReference type="PROSITE" id="PS51257">
    <property type="entry name" value="PROKAR_LIPOPROTEIN"/>
    <property type="match status" value="1"/>
</dbReference>
<evidence type="ECO:0000313" key="3">
    <source>
        <dbReference type="Proteomes" id="UP001374803"/>
    </source>
</evidence>
<dbReference type="Gene3D" id="3.10.100.10">
    <property type="entry name" value="Mannose-Binding Protein A, subunit A"/>
    <property type="match status" value="1"/>
</dbReference>
<evidence type="ECO:0000256" key="1">
    <source>
        <dbReference type="SAM" id="SignalP"/>
    </source>
</evidence>
<keyword evidence="3" id="KW-1185">Reference proteome</keyword>
<keyword evidence="1" id="KW-0732">Signal</keyword>
<dbReference type="RefSeq" id="WP_394830074.1">
    <property type="nucleotide sequence ID" value="NZ_CP089929.1"/>
</dbReference>